<reference evidence="2 3" key="1">
    <citation type="submission" date="2020-05" db="EMBL/GenBank/DDBJ databases">
        <authorList>
            <person name="Petersen J."/>
            <person name="Sayavedra L."/>
        </authorList>
    </citation>
    <scope>NUCLEOTIDE SEQUENCE [LARGE SCALE GENOMIC DNA]</scope>
    <source>
        <strain evidence="2">B thermophilus SOXS</strain>
    </source>
</reference>
<dbReference type="Proteomes" id="UP000643672">
    <property type="component" value="Unassembled WGS sequence"/>
</dbReference>
<dbReference type="AlphaFoldDB" id="A0A8H9CFG8"/>
<evidence type="ECO:0000313" key="3">
    <source>
        <dbReference type="Proteomes" id="UP000643672"/>
    </source>
</evidence>
<keyword evidence="1" id="KW-0472">Membrane</keyword>
<proteinExistence type="predicted"/>
<protein>
    <submittedName>
        <fullName evidence="2">Uncharacterized protein</fullName>
    </submittedName>
</protein>
<evidence type="ECO:0000256" key="1">
    <source>
        <dbReference type="SAM" id="Phobius"/>
    </source>
</evidence>
<keyword evidence="1" id="KW-0812">Transmembrane</keyword>
<sequence length="105" mass="12174">MQETSKPQNSEGELNLYDRSVESAWVGVIELLHNYKILITSMAFLAIALSKLLWEKVIFHWYYQATPKRMACQTAQGNKGVPPFFKSKPKKGSTLLLFFLYLPFW</sequence>
<dbReference type="EMBL" id="CAESAQ020000052">
    <property type="protein sequence ID" value="CAB5498889.1"/>
    <property type="molecule type" value="Genomic_DNA"/>
</dbReference>
<dbReference type="RefSeq" id="WP_139458672.1">
    <property type="nucleotide sequence ID" value="NZ_CAESAQ020000052.1"/>
</dbReference>
<accession>A0A8H9CFG8</accession>
<feature type="transmembrane region" description="Helical" evidence="1">
    <location>
        <begin position="35"/>
        <end position="54"/>
    </location>
</feature>
<keyword evidence="1" id="KW-1133">Transmembrane helix</keyword>
<gene>
    <name evidence="2" type="ORF">THERMOS_927</name>
</gene>
<evidence type="ECO:0000313" key="2">
    <source>
        <dbReference type="EMBL" id="CAB5498889.1"/>
    </source>
</evidence>
<keyword evidence="3" id="KW-1185">Reference proteome</keyword>
<organism evidence="2 3">
    <name type="scientific">Bathymodiolus thermophilus thioautotrophic gill symbiont</name>
    <dbReference type="NCBI Taxonomy" id="2360"/>
    <lineage>
        <taxon>Bacteria</taxon>
        <taxon>Pseudomonadati</taxon>
        <taxon>Pseudomonadota</taxon>
        <taxon>Gammaproteobacteria</taxon>
        <taxon>sulfur-oxidizing symbionts</taxon>
    </lineage>
</organism>
<comment type="caution">
    <text evidence="2">The sequence shown here is derived from an EMBL/GenBank/DDBJ whole genome shotgun (WGS) entry which is preliminary data.</text>
</comment>
<name>A0A8H9CFG8_9GAMM</name>